<evidence type="ECO:0000313" key="4">
    <source>
        <dbReference type="Proteomes" id="UP001491088"/>
    </source>
</evidence>
<reference evidence="3 4" key="1">
    <citation type="submission" date="2024-03" db="EMBL/GenBank/DDBJ databases">
        <authorList>
            <person name="Cao K."/>
        </authorList>
    </citation>
    <scope>NUCLEOTIDE SEQUENCE [LARGE SCALE GENOMIC DNA]</scope>
    <source>
        <strain evidence="3 4">MCCC 1K00696</strain>
    </source>
</reference>
<gene>
    <name evidence="3" type="ORF">WG950_07150</name>
</gene>
<feature type="signal peptide" evidence="2">
    <location>
        <begin position="1"/>
        <end position="18"/>
    </location>
</feature>
<keyword evidence="4" id="KW-1185">Reference proteome</keyword>
<dbReference type="Proteomes" id="UP001491088">
    <property type="component" value="Chromosome"/>
</dbReference>
<dbReference type="InterPro" id="IPR007497">
    <property type="entry name" value="SIMPL/DUF541"/>
</dbReference>
<feature type="coiled-coil region" evidence="1">
    <location>
        <begin position="54"/>
        <end position="81"/>
    </location>
</feature>
<organism evidence="3 4">
    <name type="scientific">Polaribacter marinaquae</name>
    <dbReference type="NCBI Taxonomy" id="1642819"/>
    <lineage>
        <taxon>Bacteria</taxon>
        <taxon>Pseudomonadati</taxon>
        <taxon>Bacteroidota</taxon>
        <taxon>Flavobacteriia</taxon>
        <taxon>Flavobacteriales</taxon>
        <taxon>Flavobacteriaceae</taxon>
    </lineage>
</organism>
<dbReference type="Pfam" id="PF04402">
    <property type="entry name" value="SIMPL"/>
    <property type="match status" value="1"/>
</dbReference>
<accession>A0ABZ2TVH0</accession>
<sequence>MKQLTFLFLLFLSSFILSQNSNLENSYIEVLGSSVKKVVPNEIYLDIFLKERIEKGKKLNLETLENQLKNALINIDISAENLFISDVNAVISKTGWFTKEMFSTAKYTLKVSSPKKLKSFFNCLDELKITQINITKATHSKLTELKKENKIAAIKAAKEKAYYLLDAINEKLGKPVFIKETESNKNQNFANTSNLLLNGYTSGISKLKRNKTITQFEEIVLKTSIFIKFKIE</sequence>
<keyword evidence="2" id="KW-0732">Signal</keyword>
<evidence type="ECO:0000256" key="1">
    <source>
        <dbReference type="SAM" id="Coils"/>
    </source>
</evidence>
<evidence type="ECO:0000313" key="3">
    <source>
        <dbReference type="EMBL" id="WYW57016.1"/>
    </source>
</evidence>
<protein>
    <submittedName>
        <fullName evidence="3">SIMPL domain-containing protein</fullName>
    </submittedName>
</protein>
<dbReference type="EMBL" id="CP150496">
    <property type="protein sequence ID" value="WYW57016.1"/>
    <property type="molecule type" value="Genomic_DNA"/>
</dbReference>
<name>A0ABZ2TVH0_9FLAO</name>
<keyword evidence="1" id="KW-0175">Coiled coil</keyword>
<dbReference type="RefSeq" id="WP_340935186.1">
    <property type="nucleotide sequence ID" value="NZ_CP150496.1"/>
</dbReference>
<proteinExistence type="predicted"/>
<feature type="chain" id="PRO_5046685295" evidence="2">
    <location>
        <begin position="19"/>
        <end position="232"/>
    </location>
</feature>
<dbReference type="Gene3D" id="3.30.110.170">
    <property type="entry name" value="Protein of unknown function (DUF541), domain 1"/>
    <property type="match status" value="1"/>
</dbReference>
<evidence type="ECO:0000256" key="2">
    <source>
        <dbReference type="SAM" id="SignalP"/>
    </source>
</evidence>